<evidence type="ECO:0000313" key="1">
    <source>
        <dbReference type="EMBL" id="KFD17053.1"/>
    </source>
</evidence>
<sequence>MIFLLPLFLSRTPCNVKRKPDFDAPVAKGREQEIRSGS</sequence>
<accession>A0A085J9A7</accession>
<proteinExistence type="predicted"/>
<reference evidence="1 2" key="1">
    <citation type="submission" date="2014-05" db="EMBL/GenBank/DDBJ databases">
        <title>ATOL: Assembling a taxonomically balanced genome-scale reconstruction of the evolutionary history of the Enterobacteriaceae.</title>
        <authorList>
            <person name="Plunkett G.III."/>
            <person name="Neeno-Eckwall E.C."/>
            <person name="Glasner J.D."/>
            <person name="Perna N.T."/>
        </authorList>
    </citation>
    <scope>NUCLEOTIDE SEQUENCE [LARGE SCALE GENOMIC DNA]</scope>
    <source>
        <strain evidence="1 2">ATCC 33301</strain>
    </source>
</reference>
<comment type="caution">
    <text evidence="1">The sequence shown here is derived from an EMBL/GenBank/DDBJ whole genome shotgun (WGS) entry which is preliminary data.</text>
</comment>
<dbReference type="Proteomes" id="UP000028602">
    <property type="component" value="Unassembled WGS sequence"/>
</dbReference>
<organism evidence="1 2">
    <name type="scientific">Tatumella ptyseos ATCC 33301</name>
    <dbReference type="NCBI Taxonomy" id="1005995"/>
    <lineage>
        <taxon>Bacteria</taxon>
        <taxon>Pseudomonadati</taxon>
        <taxon>Pseudomonadota</taxon>
        <taxon>Gammaproteobacteria</taxon>
        <taxon>Enterobacterales</taxon>
        <taxon>Erwiniaceae</taxon>
        <taxon>Tatumella</taxon>
    </lineage>
</organism>
<dbReference type="EMBL" id="JMPR01000054">
    <property type="protein sequence ID" value="KFD17053.1"/>
    <property type="molecule type" value="Genomic_DNA"/>
</dbReference>
<gene>
    <name evidence="1" type="ORF">GTPT_3327</name>
</gene>
<evidence type="ECO:0000313" key="2">
    <source>
        <dbReference type="Proteomes" id="UP000028602"/>
    </source>
</evidence>
<dbReference type="AlphaFoldDB" id="A0A085J9A7"/>
<protein>
    <submittedName>
        <fullName evidence="1">Uncharacterized protein</fullName>
    </submittedName>
</protein>
<keyword evidence="2" id="KW-1185">Reference proteome</keyword>
<name>A0A085J9A7_9GAMM</name>